<dbReference type="RefSeq" id="XP_031930853.1">
    <property type="nucleotide sequence ID" value="XM_032077184.1"/>
</dbReference>
<evidence type="ECO:0000313" key="1">
    <source>
        <dbReference type="EMBL" id="KAE8367772.1"/>
    </source>
</evidence>
<dbReference type="AlphaFoldDB" id="A0A5N7AD80"/>
<dbReference type="Proteomes" id="UP000326268">
    <property type="component" value="Unassembled WGS sequence"/>
</dbReference>
<keyword evidence="2" id="KW-1185">Reference proteome</keyword>
<reference evidence="1 2" key="1">
    <citation type="submission" date="2019-04" db="EMBL/GenBank/DDBJ databases">
        <title>Friends and foes A comparative genomics studyof 23 Aspergillus species from section Flavi.</title>
        <authorList>
            <consortium name="DOE Joint Genome Institute"/>
            <person name="Kjaerbolling I."/>
            <person name="Vesth T."/>
            <person name="Frisvad J.C."/>
            <person name="Nybo J.L."/>
            <person name="Theobald S."/>
            <person name="Kildgaard S."/>
            <person name="Isbrandt T."/>
            <person name="Kuo A."/>
            <person name="Sato A."/>
            <person name="Lyhne E.K."/>
            <person name="Kogle M.E."/>
            <person name="Wiebenga A."/>
            <person name="Kun R.S."/>
            <person name="Lubbers R.J."/>
            <person name="Makela M.R."/>
            <person name="Barry K."/>
            <person name="Chovatia M."/>
            <person name="Clum A."/>
            <person name="Daum C."/>
            <person name="Haridas S."/>
            <person name="He G."/>
            <person name="LaButti K."/>
            <person name="Lipzen A."/>
            <person name="Mondo S."/>
            <person name="Riley R."/>
            <person name="Salamov A."/>
            <person name="Simmons B.A."/>
            <person name="Magnuson J.K."/>
            <person name="Henrissat B."/>
            <person name="Mortensen U.H."/>
            <person name="Larsen T.O."/>
            <person name="Devries R.P."/>
            <person name="Grigoriev I.V."/>
            <person name="Machida M."/>
            <person name="Baker S.E."/>
            <person name="Andersen M.R."/>
        </authorList>
    </citation>
    <scope>NUCLEOTIDE SEQUENCE [LARGE SCALE GENOMIC DNA]</scope>
    <source>
        <strain evidence="1 2">CBS 763.97</strain>
    </source>
</reference>
<proteinExistence type="predicted"/>
<evidence type="ECO:0000313" key="2">
    <source>
        <dbReference type="Proteomes" id="UP000326268"/>
    </source>
</evidence>
<organism evidence="1 2">
    <name type="scientific">Aspergillus caelatus</name>
    <dbReference type="NCBI Taxonomy" id="61420"/>
    <lineage>
        <taxon>Eukaryota</taxon>
        <taxon>Fungi</taxon>
        <taxon>Dikarya</taxon>
        <taxon>Ascomycota</taxon>
        <taxon>Pezizomycotina</taxon>
        <taxon>Eurotiomycetes</taxon>
        <taxon>Eurotiomycetidae</taxon>
        <taxon>Eurotiales</taxon>
        <taxon>Aspergillaceae</taxon>
        <taxon>Aspergillus</taxon>
        <taxon>Aspergillus subgen. Circumdati</taxon>
    </lineage>
</organism>
<protein>
    <submittedName>
        <fullName evidence="1">Uncharacterized protein</fullName>
    </submittedName>
</protein>
<dbReference type="GeneID" id="43661630"/>
<gene>
    <name evidence="1" type="ORF">BDV27DRAFT_64745</name>
</gene>
<accession>A0A5N7AD80</accession>
<dbReference type="EMBL" id="ML737593">
    <property type="protein sequence ID" value="KAE8367772.1"/>
    <property type="molecule type" value="Genomic_DNA"/>
</dbReference>
<sequence>MLQGMKHQRPFSSALYFACAVWHCVILHTLVSGLDPCYAQKSQKLHSSLLLKAGTKPWFQTPKKSLTILIQHK</sequence>
<name>A0A5N7AD80_9EURO</name>